<keyword evidence="2" id="KW-1185">Reference proteome</keyword>
<dbReference type="RefSeq" id="WP_182811525.1">
    <property type="nucleotide sequence ID" value="NZ_JACJFM010000052.1"/>
</dbReference>
<evidence type="ECO:0000313" key="1">
    <source>
        <dbReference type="EMBL" id="MBB1489384.1"/>
    </source>
</evidence>
<dbReference type="SUPFAM" id="SSF160719">
    <property type="entry name" value="gpW/gp25-like"/>
    <property type="match status" value="1"/>
</dbReference>
<dbReference type="EMBL" id="JACJFM010000052">
    <property type="protein sequence ID" value="MBB1489384.1"/>
    <property type="molecule type" value="Genomic_DNA"/>
</dbReference>
<name>A0A839IXR3_9GAMM</name>
<comment type="caution">
    <text evidence="1">The sequence shown here is derived from an EMBL/GenBank/DDBJ whole genome shotgun (WGS) entry which is preliminary data.</text>
</comment>
<dbReference type="Proteomes" id="UP000565262">
    <property type="component" value="Unassembled WGS sequence"/>
</dbReference>
<gene>
    <name evidence="1" type="ORF">H4O21_22495</name>
</gene>
<dbReference type="AlphaFoldDB" id="A0A839IXR3"/>
<sequence>MIGLSRKTGQLLSGWDYFTELAEDALTTQLGSREKRRDYGSRLPELLSRITGDDVLMLAKVYAAQTFVHPPNNLAHFFKADRILAGRHDTGLWLKISGIWQGKPVQFEVSVYANRP</sequence>
<reference evidence="1 2" key="1">
    <citation type="submission" date="2020-08" db="EMBL/GenBank/DDBJ databases">
        <title>Oceanospirillum sp. nov. isolated from marine sediment.</title>
        <authorList>
            <person name="Ji X."/>
        </authorList>
    </citation>
    <scope>NUCLEOTIDE SEQUENCE [LARGE SCALE GENOMIC DNA]</scope>
    <source>
        <strain evidence="1 2">D5</strain>
    </source>
</reference>
<accession>A0A839IXR3</accession>
<protein>
    <submittedName>
        <fullName evidence="1">Phage baseplate protein</fullName>
    </submittedName>
</protein>
<evidence type="ECO:0000313" key="2">
    <source>
        <dbReference type="Proteomes" id="UP000565262"/>
    </source>
</evidence>
<organism evidence="1 2">
    <name type="scientific">Oceanospirillum sediminis</name>
    <dbReference type="NCBI Taxonomy" id="2760088"/>
    <lineage>
        <taxon>Bacteria</taxon>
        <taxon>Pseudomonadati</taxon>
        <taxon>Pseudomonadota</taxon>
        <taxon>Gammaproteobacteria</taxon>
        <taxon>Oceanospirillales</taxon>
        <taxon>Oceanospirillaceae</taxon>
        <taxon>Oceanospirillum</taxon>
    </lineage>
</organism>
<proteinExistence type="predicted"/>